<dbReference type="NCBIfam" id="NF033545">
    <property type="entry name" value="transpos_IS630"/>
    <property type="match status" value="1"/>
</dbReference>
<name>A0A9Q1BG09_HOLLE</name>
<evidence type="ECO:0000313" key="2">
    <source>
        <dbReference type="EMBL" id="KAJ8026316.1"/>
    </source>
</evidence>
<dbReference type="Gene3D" id="3.30.420.10">
    <property type="entry name" value="Ribonuclease H-like superfamily/Ribonuclease H"/>
    <property type="match status" value="1"/>
</dbReference>
<accession>A0A9Q1BG09</accession>
<evidence type="ECO:0000259" key="1">
    <source>
        <dbReference type="Pfam" id="PF13358"/>
    </source>
</evidence>
<dbReference type="Pfam" id="PF13358">
    <property type="entry name" value="DDE_3"/>
    <property type="match status" value="1"/>
</dbReference>
<protein>
    <submittedName>
        <fullName evidence="2">Transposable element Tcb2 transposase</fullName>
    </submittedName>
</protein>
<dbReference type="InterPro" id="IPR012337">
    <property type="entry name" value="RNaseH-like_sf"/>
</dbReference>
<evidence type="ECO:0000313" key="3">
    <source>
        <dbReference type="EMBL" id="KAJ8034495.1"/>
    </source>
</evidence>
<dbReference type="EMBL" id="JAIZAY010000017">
    <property type="protein sequence ID" value="KAJ8026316.1"/>
    <property type="molecule type" value="Genomic_DNA"/>
</dbReference>
<dbReference type="SUPFAM" id="SSF46689">
    <property type="entry name" value="Homeodomain-like"/>
    <property type="match status" value="1"/>
</dbReference>
<comment type="caution">
    <text evidence="2">The sequence shown here is derived from an EMBL/GenBank/DDBJ whole genome shotgun (WGS) entry which is preliminary data.</text>
</comment>
<proteinExistence type="predicted"/>
<dbReference type="Proteomes" id="UP001152320">
    <property type="component" value="Chromosome 10"/>
</dbReference>
<dbReference type="EMBL" id="JAIZAY010000010">
    <property type="protein sequence ID" value="KAJ8034495.1"/>
    <property type="molecule type" value="Genomic_DNA"/>
</dbReference>
<organism evidence="2 4">
    <name type="scientific">Holothuria leucospilota</name>
    <name type="common">Black long sea cucumber</name>
    <name type="synonym">Mertensiothuria leucospilota</name>
    <dbReference type="NCBI Taxonomy" id="206669"/>
    <lineage>
        <taxon>Eukaryota</taxon>
        <taxon>Metazoa</taxon>
        <taxon>Echinodermata</taxon>
        <taxon>Eleutherozoa</taxon>
        <taxon>Echinozoa</taxon>
        <taxon>Holothuroidea</taxon>
        <taxon>Aspidochirotacea</taxon>
        <taxon>Aspidochirotida</taxon>
        <taxon>Holothuriidae</taxon>
        <taxon>Holothuria</taxon>
    </lineage>
</organism>
<reference evidence="2" key="1">
    <citation type="submission" date="2021-10" db="EMBL/GenBank/DDBJ databases">
        <title>Tropical sea cucumber genome reveals ecological adaptation and Cuvierian tubules defense mechanism.</title>
        <authorList>
            <person name="Chen T."/>
        </authorList>
    </citation>
    <scope>NUCLEOTIDE SEQUENCE</scope>
    <source>
        <strain evidence="2">Nanhai2018</strain>
        <tissue evidence="2">Muscle</tissue>
    </source>
</reference>
<dbReference type="InterPro" id="IPR009057">
    <property type="entry name" value="Homeodomain-like_sf"/>
</dbReference>
<evidence type="ECO:0000313" key="4">
    <source>
        <dbReference type="Proteomes" id="UP001152320"/>
    </source>
</evidence>
<gene>
    <name evidence="3" type="ORF">HOLleu_21358</name>
    <name evidence="2" type="ORF">HOLleu_34127</name>
</gene>
<dbReference type="Proteomes" id="UP001152320">
    <property type="component" value="Chromosome 17"/>
</dbReference>
<dbReference type="AlphaFoldDB" id="A0A9Q1BG09"/>
<dbReference type="PANTHER" id="PTHR46564">
    <property type="entry name" value="TRANSPOSASE"/>
    <property type="match status" value="1"/>
</dbReference>
<sequence>MPGTLVRPEVRLKIIRAAEIRRKKPYDIWKELRRTGVKISKETVKNIILRYRSRGHIRNLKRGGRRPRMTDEHAKLIHSLMEENKERTSVDLQKELLKRTGETFSTSQIRKKKRELGWVCYNTKYGQSIRHVNKVKRLIHIRELALTKETYHNVVFTDECTVELDNHARITFRKKDEKPVIKGRPKHPYKLHVWAGISKRGATPIFIFEGIMKQEFYVDILKQALVPFGRKTFPEGFRLMQDNDPKHTSNYAKRFMEEAGITWWKTPPESPDLNPIEKLWHEMKEFLRKEHKPTKKEELVQGIVLFWKQRVTPEKCRTYIGNLRKAIPAVVESLGMATRF</sequence>
<dbReference type="InterPro" id="IPR036397">
    <property type="entry name" value="RNaseH_sf"/>
</dbReference>
<dbReference type="InterPro" id="IPR047655">
    <property type="entry name" value="Transpos_IS630-like"/>
</dbReference>
<dbReference type="OrthoDB" id="6021633at2759"/>
<dbReference type="SUPFAM" id="SSF53098">
    <property type="entry name" value="Ribonuclease H-like"/>
    <property type="match status" value="1"/>
</dbReference>
<dbReference type="GO" id="GO:0003676">
    <property type="term" value="F:nucleic acid binding"/>
    <property type="evidence" value="ECO:0007669"/>
    <property type="project" value="InterPro"/>
</dbReference>
<keyword evidence="4" id="KW-1185">Reference proteome</keyword>
<dbReference type="PANTHER" id="PTHR46564:SF1">
    <property type="entry name" value="TRANSPOSASE"/>
    <property type="match status" value="1"/>
</dbReference>
<dbReference type="InterPro" id="IPR038717">
    <property type="entry name" value="Tc1-like_DDE_dom"/>
</dbReference>
<feature type="domain" description="Tc1-like transposase DDE" evidence="1">
    <location>
        <begin position="154"/>
        <end position="299"/>
    </location>
</feature>